<feature type="compositionally biased region" description="Low complexity" evidence="1">
    <location>
        <begin position="527"/>
        <end position="542"/>
    </location>
</feature>
<feature type="region of interest" description="Disordered" evidence="1">
    <location>
        <begin position="52"/>
        <end position="80"/>
    </location>
</feature>
<sequence>MRPSQHRVEGEEDQLSRTQSHIPFINSDTGYTEAQIVRELDAAKHLIRADVRTPHRLETPPSLPPQPPRPQQRHTVTSLTKTTPSLVSAIHPKYPVLHSPPPKPQTITRPFNRPPTHPTNRSPTPTILFQPITHALLTQLTLHRPTDLTSHPLIRPTHHEPSIQHRRQARTHVTLLHIPHPTPPIPPPYPTHTHPTPPTPTPIPIPQRARDNNAPIPTRFQSVNPGTRARATEAPHDPATCIFNFLEDSGSPFARAVSQRQAPRDWPSSRCSSPSLALTRPRNHTKSRPLSRGQAAHSCPRVSPPLTLVYGRAQRATPGDRRAAARVLGRLVPQRVTGYRTPVGRPPTANALPLPCARRPSLSLSAPRCPPLFLPSPLAVLPSPPAPNQLLYLLPFLFPPRYPSFSPSLATPFSSRAPPSLPPFLPRTLPSYPPNRRPEPPPGLLTHGLPAPPSHAEPQGCRNRNESAAREPVGETTGAPPPPSPAGGGWRDNGARVLSRGAIAERARSRKRGRQEEGSGGKEILLSPRSSTGSAPTPSSARGFTCQG</sequence>
<evidence type="ECO:0000313" key="2">
    <source>
        <dbReference type="EMBL" id="ROT85915.1"/>
    </source>
</evidence>
<protein>
    <submittedName>
        <fullName evidence="2">Uncharacterized protein</fullName>
    </submittedName>
</protein>
<dbReference type="Proteomes" id="UP000283509">
    <property type="component" value="Unassembled WGS sequence"/>
</dbReference>
<name>A0A3R7NFN0_PENVA</name>
<reference evidence="2 3" key="1">
    <citation type="submission" date="2018-04" db="EMBL/GenBank/DDBJ databases">
        <authorList>
            <person name="Zhang X."/>
            <person name="Yuan J."/>
            <person name="Li F."/>
            <person name="Xiang J."/>
        </authorList>
    </citation>
    <scope>NUCLEOTIDE SEQUENCE [LARGE SCALE GENOMIC DNA]</scope>
    <source>
        <tissue evidence="2">Muscle</tissue>
    </source>
</reference>
<feature type="region of interest" description="Disordered" evidence="1">
    <location>
        <begin position="412"/>
        <end position="548"/>
    </location>
</feature>
<keyword evidence="3" id="KW-1185">Reference proteome</keyword>
<evidence type="ECO:0000256" key="1">
    <source>
        <dbReference type="SAM" id="MobiDB-lite"/>
    </source>
</evidence>
<organism evidence="2 3">
    <name type="scientific">Penaeus vannamei</name>
    <name type="common">Whiteleg shrimp</name>
    <name type="synonym">Litopenaeus vannamei</name>
    <dbReference type="NCBI Taxonomy" id="6689"/>
    <lineage>
        <taxon>Eukaryota</taxon>
        <taxon>Metazoa</taxon>
        <taxon>Ecdysozoa</taxon>
        <taxon>Arthropoda</taxon>
        <taxon>Crustacea</taxon>
        <taxon>Multicrustacea</taxon>
        <taxon>Malacostraca</taxon>
        <taxon>Eumalacostraca</taxon>
        <taxon>Eucarida</taxon>
        <taxon>Decapoda</taxon>
        <taxon>Dendrobranchiata</taxon>
        <taxon>Penaeoidea</taxon>
        <taxon>Penaeidae</taxon>
        <taxon>Penaeus</taxon>
    </lineage>
</organism>
<dbReference type="EMBL" id="QCYY01000153">
    <property type="protein sequence ID" value="ROT85915.1"/>
    <property type="molecule type" value="Genomic_DNA"/>
</dbReference>
<gene>
    <name evidence="2" type="ORF">C7M84_003955</name>
</gene>
<evidence type="ECO:0000313" key="3">
    <source>
        <dbReference type="Proteomes" id="UP000283509"/>
    </source>
</evidence>
<feature type="region of interest" description="Disordered" evidence="1">
    <location>
        <begin position="1"/>
        <end position="30"/>
    </location>
</feature>
<feature type="compositionally biased region" description="Pro residues" evidence="1">
    <location>
        <begin position="61"/>
        <end position="70"/>
    </location>
</feature>
<comment type="caution">
    <text evidence="2">The sequence shown here is derived from an EMBL/GenBank/DDBJ whole genome shotgun (WGS) entry which is preliminary data.</text>
</comment>
<reference evidence="2 3" key="2">
    <citation type="submission" date="2019-01" db="EMBL/GenBank/DDBJ databases">
        <title>The decoding of complex shrimp genome reveals the adaptation for benthos swimmer, frequently molting mechanism and breeding impact on genome.</title>
        <authorList>
            <person name="Sun Y."/>
            <person name="Gao Y."/>
            <person name="Yu Y."/>
        </authorList>
    </citation>
    <scope>NUCLEOTIDE SEQUENCE [LARGE SCALE GENOMIC DNA]</scope>
    <source>
        <tissue evidence="2">Muscle</tissue>
    </source>
</reference>
<feature type="region of interest" description="Disordered" evidence="1">
    <location>
        <begin position="92"/>
        <end position="123"/>
    </location>
</feature>
<feature type="compositionally biased region" description="Polar residues" evidence="1">
    <location>
        <begin position="16"/>
        <end position="30"/>
    </location>
</feature>
<feature type="region of interest" description="Disordered" evidence="1">
    <location>
        <begin position="211"/>
        <end position="233"/>
    </location>
</feature>
<dbReference type="AlphaFoldDB" id="A0A3R7NFN0"/>
<feature type="region of interest" description="Disordered" evidence="1">
    <location>
        <begin position="256"/>
        <end position="300"/>
    </location>
</feature>
<dbReference type="PRINTS" id="PR01217">
    <property type="entry name" value="PRICHEXTENSN"/>
</dbReference>
<accession>A0A3R7NFN0</accession>
<feature type="compositionally biased region" description="Pro residues" evidence="1">
    <location>
        <begin position="419"/>
        <end position="443"/>
    </location>
</feature>
<proteinExistence type="predicted"/>
<feature type="compositionally biased region" description="Basic and acidic residues" evidence="1">
    <location>
        <begin position="463"/>
        <end position="473"/>
    </location>
</feature>